<reference evidence="4 6" key="1">
    <citation type="submission" date="2016-10" db="EMBL/GenBank/DDBJ databases">
        <authorList>
            <person name="Varghese N."/>
            <person name="Submissions S."/>
        </authorList>
    </citation>
    <scope>NUCLEOTIDE SEQUENCE [LARGE SCALE GENOMIC DNA]</scope>
    <source>
        <strain evidence="2 6">CDM_1</strain>
        <strain evidence="4">CDM_6</strain>
    </source>
</reference>
<dbReference type="InterPro" id="IPR024747">
    <property type="entry name" value="Pyridox_Oxase-rel"/>
</dbReference>
<dbReference type="STRING" id="392421.SAMN04488694_110111"/>
<name>A0A1G6MSF4_9EURY</name>
<evidence type="ECO:0000313" key="5">
    <source>
        <dbReference type="Proteomes" id="UP000291097"/>
    </source>
</evidence>
<protein>
    <recommendedName>
        <fullName evidence="7">Flavin-nucleotide-binding protein-like protein</fullName>
    </recommendedName>
</protein>
<dbReference type="InterPro" id="IPR012349">
    <property type="entry name" value="Split_barrel_FMN-bd"/>
</dbReference>
<gene>
    <name evidence="1" type="ORF">BDK88_3166</name>
    <name evidence="3" type="ORF">SAMN04488694_110111</name>
    <name evidence="2" type="ORF">SAMN05192552_100591</name>
</gene>
<keyword evidence="4" id="KW-1185">Reference proteome</keyword>
<reference evidence="3" key="2">
    <citation type="submission" date="2016-10" db="EMBL/GenBank/DDBJ databases">
        <authorList>
            <person name="de Groot N.N."/>
        </authorList>
    </citation>
    <scope>NUCLEOTIDE SEQUENCE [LARGE SCALE GENOMIC DNA]</scope>
    <source>
        <strain evidence="3">CDM_6</strain>
    </source>
</reference>
<dbReference type="RefSeq" id="WP_092933145.1">
    <property type="nucleotide sequence ID" value="NZ_FMZP01000005.1"/>
</dbReference>
<dbReference type="EMBL" id="SHMP01000006">
    <property type="protein sequence ID" value="RZV08199.1"/>
    <property type="molecule type" value="Genomic_DNA"/>
</dbReference>
<reference evidence="1 5" key="3">
    <citation type="submission" date="2019-02" db="EMBL/GenBank/DDBJ databases">
        <title>Genomic Encyclopedia of Archaeal and Bacterial Type Strains, Phase II (KMG-II): from individual species to whole genera.</title>
        <authorList>
            <person name="Goeker M."/>
        </authorList>
    </citation>
    <scope>NUCLEOTIDE SEQUENCE [LARGE SCALE GENOMIC DNA]</scope>
    <source>
        <strain evidence="1 5">DSM 18328</strain>
    </source>
</reference>
<dbReference type="EMBL" id="FMZP01000005">
    <property type="protein sequence ID" value="SDC58442.1"/>
    <property type="molecule type" value="Genomic_DNA"/>
</dbReference>
<evidence type="ECO:0000313" key="2">
    <source>
        <dbReference type="EMBL" id="SDC58442.1"/>
    </source>
</evidence>
<dbReference type="EMBL" id="FOIC01000010">
    <property type="protein sequence ID" value="SET69415.1"/>
    <property type="molecule type" value="Genomic_DNA"/>
</dbReference>
<dbReference type="OrthoDB" id="953at2157"/>
<dbReference type="AlphaFoldDB" id="A0A1G6MSF4"/>
<evidence type="ECO:0008006" key="7">
    <source>
        <dbReference type="Google" id="ProtNLM"/>
    </source>
</evidence>
<evidence type="ECO:0000313" key="4">
    <source>
        <dbReference type="Proteomes" id="UP000199320"/>
    </source>
</evidence>
<dbReference type="SUPFAM" id="SSF50475">
    <property type="entry name" value="FMN-binding split barrel"/>
    <property type="match status" value="1"/>
</dbReference>
<evidence type="ECO:0000313" key="6">
    <source>
        <dbReference type="Proteomes" id="UP000324021"/>
    </source>
</evidence>
<evidence type="ECO:0000313" key="3">
    <source>
        <dbReference type="EMBL" id="SET69415.1"/>
    </source>
</evidence>
<evidence type="ECO:0000313" key="1">
    <source>
        <dbReference type="EMBL" id="RZV08199.1"/>
    </source>
</evidence>
<organism evidence="2 6">
    <name type="scientific">Natrinema hispanicum</name>
    <dbReference type="NCBI Taxonomy" id="392421"/>
    <lineage>
        <taxon>Archaea</taxon>
        <taxon>Methanobacteriati</taxon>
        <taxon>Methanobacteriota</taxon>
        <taxon>Stenosarchaea group</taxon>
        <taxon>Halobacteria</taxon>
        <taxon>Halobacteriales</taxon>
        <taxon>Natrialbaceae</taxon>
        <taxon>Natrinema</taxon>
    </lineage>
</organism>
<dbReference type="Gene3D" id="2.30.110.10">
    <property type="entry name" value="Electron Transport, Fmn-binding Protein, Chain A"/>
    <property type="match status" value="1"/>
</dbReference>
<dbReference type="Proteomes" id="UP000291097">
    <property type="component" value="Unassembled WGS sequence"/>
</dbReference>
<sequence length="149" mass="16738">MQGLRWLQMSDDEIADFLGRGGTGVLSFAPGSDEPPVSIPVSYGYNADEKRLYYQLSTPEDSRKSDLIDQPVSFVVYGRSDGKWESVIATGTLDDIEEKPYESSAVQGMWAIQIPHVDIFERPRDEVTFHFFSLDPDTLTGRKEVPSRS</sequence>
<dbReference type="Proteomes" id="UP000324021">
    <property type="component" value="Unassembled WGS sequence"/>
</dbReference>
<accession>A0A1G6MSF4</accession>
<proteinExistence type="predicted"/>
<dbReference type="Proteomes" id="UP000199320">
    <property type="component" value="Unassembled WGS sequence"/>
</dbReference>
<dbReference type="Pfam" id="PF12900">
    <property type="entry name" value="Pyridox_ox_2"/>
    <property type="match status" value="1"/>
</dbReference>